<feature type="compositionally biased region" description="Low complexity" evidence="1">
    <location>
        <begin position="430"/>
        <end position="446"/>
    </location>
</feature>
<reference evidence="3 4" key="1">
    <citation type="journal article" date="2018" name="Mol. Biol. Evol.">
        <title>Broad Genomic Sampling Reveals a Smut Pathogenic Ancestry of the Fungal Clade Ustilaginomycotina.</title>
        <authorList>
            <person name="Kijpornyongpan T."/>
            <person name="Mondo S.J."/>
            <person name="Barry K."/>
            <person name="Sandor L."/>
            <person name="Lee J."/>
            <person name="Lipzen A."/>
            <person name="Pangilinan J."/>
            <person name="LaButti K."/>
            <person name="Hainaut M."/>
            <person name="Henrissat B."/>
            <person name="Grigoriev I.V."/>
            <person name="Spatafora J.W."/>
            <person name="Aime M.C."/>
        </authorList>
    </citation>
    <scope>NUCLEOTIDE SEQUENCE [LARGE SCALE GENOMIC DNA]</scope>
    <source>
        <strain evidence="3 4">MCA 3882</strain>
    </source>
</reference>
<feature type="region of interest" description="Disordered" evidence="1">
    <location>
        <begin position="629"/>
        <end position="658"/>
    </location>
</feature>
<protein>
    <submittedName>
        <fullName evidence="3">Uncharacterized protein</fullName>
    </submittedName>
</protein>
<dbReference type="InParanoid" id="A0A316VKG3"/>
<feature type="compositionally biased region" description="Polar residues" evidence="1">
    <location>
        <begin position="1466"/>
        <end position="1493"/>
    </location>
</feature>
<dbReference type="EMBL" id="KZ819602">
    <property type="protein sequence ID" value="PWN38036.1"/>
    <property type="molecule type" value="Genomic_DNA"/>
</dbReference>
<name>A0A316VKG3_9BASI</name>
<keyword evidence="2" id="KW-1133">Transmembrane helix</keyword>
<feature type="region of interest" description="Disordered" evidence="1">
    <location>
        <begin position="1635"/>
        <end position="1677"/>
    </location>
</feature>
<evidence type="ECO:0000256" key="2">
    <source>
        <dbReference type="SAM" id="Phobius"/>
    </source>
</evidence>
<feature type="compositionally biased region" description="Gly residues" evidence="1">
    <location>
        <begin position="1318"/>
        <end position="1337"/>
    </location>
</feature>
<feature type="compositionally biased region" description="Low complexity" evidence="1">
    <location>
        <begin position="1064"/>
        <end position="1077"/>
    </location>
</feature>
<keyword evidence="2" id="KW-0812">Transmembrane</keyword>
<feature type="compositionally biased region" description="Gly residues" evidence="1">
    <location>
        <begin position="1133"/>
        <end position="1152"/>
    </location>
</feature>
<dbReference type="GeneID" id="37019372"/>
<dbReference type="PROSITE" id="PS51257">
    <property type="entry name" value="PROKAR_LIPOPROTEIN"/>
    <property type="match status" value="1"/>
</dbReference>
<gene>
    <name evidence="3" type="ORF">FA14DRAFT_153377</name>
</gene>
<sequence length="1876" mass="202496">MMRVKSFPLSGQVPKAVIALLMVLSFISCATLTRRDQHIFELAQNDNNRQMSTSIADPTTQLLGALLENTSDNQKSWRSADVVETSSNGPIVIYASDHDNPDIRTPTITEIVSFGEQDVDSDLGHVQRSWLDRNPKSRNLIATGIMGSAIAYALTSVRKASHMDPVPDSVQHALAMVNPVAKPVHKENIKRDEELDSPSFVKRAHGRWRAGALGAALGGFGMYIHSNKLVPDIKESLWPSRNTNGNGKRGITEIIFVRDDDEEVESDCPQKRAGGKNLAYPLYATAAAVGLYGLHKYNNGGFQTQAQTTLQKRSVIPEEPEKDEIQLERRGRGWRDTGSMNARVMISPSHKQVKVYWQSGGVVRFDRQVNNPNGGSSGDEQGNWRTVQSFGARAFLPKDRGQLKIIWRSGNITMYNRNGGGQGNSPPPSNNNGSNNNNNNNGPNSGDFSQPNSAFSSLRMRGHQGCASLTWLIMFALTAFLTLGSVSADDGEAFDALARSPGLEKRQFLFRRANTTQGWTGVHHLDAESKISPTHNLVKVIWNSGNVTTYNRTDGQSPPVLPTFVLPDDEPVMWRTVKSYNAKTQLSNDHEQLRVIWNSGNITNFAKLPPNPEQPPPPNPVQLRSQINNVIPLPGPKSTDNDSNDSPPNNATSNSGLRSKAVGNVGIAGLLLFWCVFFLFSGDVLAGESTEDRINSADLVKRSNVLAAQTHLDNMPVTKRSRLQAGEEEGKNALVRRDRYSGWTPLSAMPARSFISPSHDQLKMERQGGQGPEIFIRDKDTNGPPLPPNHQWQRLRDMNAKARLSQDETRIAVRWNSGSITEYIRRSTLQKRSLPEEDSLSSHKHRFHRRHVSTTAHDSHEHTAKDFQLGRVSPPSHHRSYDQRKAQQAQADARAKKHHKNSAHGNLRRGGLGMNDGVSWVIVFFAFSVLFFASVSEGSELEVAGNDLASDFMAKRQFTQLAGASSVSSPSLSGNVPLLFNSVQLSSIPHSTLGSIQGYKSNTARKALRESPPPEPSQAKPASRKSRLRTKRGPGKSAMAKREVGKNEVADENLLLKRSIATVSSSAPSSAPMSSPAYGNTQSSTAFTQDNWHDGNPGKPSQPRNSVAIHEEFARQYGRKDGIEDSRRELKGGGHGGGGRGIPKTGRGGGGKKSAAAGSSTKNAALLAGGAAVGTAMALNQGGEGGGNAPSSKKVGGTTDARSKKSRLRNKMMSARSLQNEELSQLLIKRADIPSDFFLTKRSVATISNTLAPSSSPANPPAYGTSQTSTAFTQDNWQDGNPGKPARPRNSVAVHDDFVRQYGGKDAIDHLHRELKGSSGGGSSHSGGGSSRGGGSSSRGSSSRTPSSRSRPSPPTTCRDRYGRLTSDCFDSSAGKGKSGSAALMAGGAAAGTAIALYRGGGGGEDTPSQKKKGGFADAKSKKSRLRKQMISERNFQDEDLSMLLVKRNFQSDFVSVSNFSILKRSITPSSGQTPPLSQSNLPSMASSSTSSGLPRRLADHHAEQVRHYETLAKEYPVNRQMFDEKRASVRDSQLPSPSKSGDSGAEPKPLKTIKGRKSHALATGLVATGAAGVAGAEVHRRMRKGAERKGGVRGRRVRFAGIDKRSLLKDGEGQDISTFFKRSIVPYTGQAMSKSEAPLPSITNKPTSSTSSASGLYDVWPNGQPGAPKDLGAHHARQRNEYERLIRLPSSARPSTAQSPQKNSVSNVGLAFSSTVAAAGIAVAGYPIAYQYIDRNRRRRARREQAMNKRTIEIDESVQSEDARLLPRINPPTGKMEKALLIGSSALLAAGGLVATKAVLTPPKPIGEKRDLDQVDESAKDVLMERSPISAGAKNLMIGLGSAAGVGGLTLHALNRDAVHKDKGYGVGKIADQVW</sequence>
<evidence type="ECO:0000313" key="4">
    <source>
        <dbReference type="Proteomes" id="UP000245771"/>
    </source>
</evidence>
<feature type="region of interest" description="Disordered" evidence="1">
    <location>
        <begin position="1250"/>
        <end position="1291"/>
    </location>
</feature>
<dbReference type="RefSeq" id="XP_025358338.1">
    <property type="nucleotide sequence ID" value="XM_025497591.1"/>
</dbReference>
<organism evidence="3 4">
    <name type="scientific">Meira miltonrushii</name>
    <dbReference type="NCBI Taxonomy" id="1280837"/>
    <lineage>
        <taxon>Eukaryota</taxon>
        <taxon>Fungi</taxon>
        <taxon>Dikarya</taxon>
        <taxon>Basidiomycota</taxon>
        <taxon>Ustilaginomycotina</taxon>
        <taxon>Exobasidiomycetes</taxon>
        <taxon>Exobasidiales</taxon>
        <taxon>Brachybasidiaceae</taxon>
        <taxon>Meira</taxon>
    </lineage>
</organism>
<feature type="region of interest" description="Disordered" evidence="1">
    <location>
        <begin position="416"/>
        <end position="455"/>
    </location>
</feature>
<feature type="region of interest" description="Disordered" evidence="1">
    <location>
        <begin position="1401"/>
        <end position="1428"/>
    </location>
</feature>
<feature type="region of interest" description="Disordered" evidence="1">
    <location>
        <begin position="605"/>
        <end position="624"/>
    </location>
</feature>
<feature type="compositionally biased region" description="Low complexity" evidence="1">
    <location>
        <begin position="1338"/>
        <end position="1351"/>
    </location>
</feature>
<feature type="compositionally biased region" description="Polar residues" evidence="1">
    <location>
        <begin position="1078"/>
        <end position="1090"/>
    </location>
</feature>
<feature type="compositionally biased region" description="Basic residues" evidence="1">
    <location>
        <begin position="1022"/>
        <end position="1034"/>
    </location>
</feature>
<feature type="region of interest" description="Disordered" evidence="1">
    <location>
        <begin position="1313"/>
        <end position="1364"/>
    </location>
</feature>
<feature type="compositionally biased region" description="Low complexity" evidence="1">
    <location>
        <begin position="644"/>
        <end position="655"/>
    </location>
</feature>
<feature type="compositionally biased region" description="Polar residues" evidence="1">
    <location>
        <begin position="1264"/>
        <end position="1279"/>
    </location>
</feature>
<evidence type="ECO:0000256" key="1">
    <source>
        <dbReference type="SAM" id="MobiDB-lite"/>
    </source>
</evidence>
<feature type="transmembrane region" description="Helical" evidence="2">
    <location>
        <begin position="1709"/>
        <end position="1734"/>
    </location>
</feature>
<accession>A0A316VKG3</accession>
<feature type="compositionally biased region" description="Basic residues" evidence="1">
    <location>
        <begin position="842"/>
        <end position="852"/>
    </location>
</feature>
<feature type="region of interest" description="Disordered" evidence="1">
    <location>
        <begin position="1116"/>
        <end position="1159"/>
    </location>
</feature>
<feature type="region of interest" description="Disordered" evidence="1">
    <location>
        <begin position="1004"/>
        <end position="1046"/>
    </location>
</feature>
<feature type="region of interest" description="Disordered" evidence="1">
    <location>
        <begin position="1064"/>
        <end position="1104"/>
    </location>
</feature>
<feature type="compositionally biased region" description="Polar residues" evidence="1">
    <location>
        <begin position="1531"/>
        <end position="1542"/>
    </location>
</feature>
<feature type="region of interest" description="Disordered" evidence="1">
    <location>
        <begin position="1180"/>
        <end position="1216"/>
    </location>
</feature>
<feature type="compositionally biased region" description="Polar residues" evidence="1">
    <location>
        <begin position="1642"/>
        <end position="1655"/>
    </location>
</feature>
<proteinExistence type="predicted"/>
<feature type="compositionally biased region" description="Basic and acidic residues" evidence="1">
    <location>
        <begin position="1116"/>
        <end position="1132"/>
    </location>
</feature>
<evidence type="ECO:0000313" key="3">
    <source>
        <dbReference type="EMBL" id="PWN38036.1"/>
    </source>
</evidence>
<keyword evidence="4" id="KW-1185">Reference proteome</keyword>
<feature type="compositionally biased region" description="Pro residues" evidence="1">
    <location>
        <begin position="609"/>
        <end position="620"/>
    </location>
</feature>
<feature type="region of interest" description="Disordered" evidence="1">
    <location>
        <begin position="1466"/>
        <end position="1502"/>
    </location>
</feature>
<feature type="region of interest" description="Disordered" evidence="1">
    <location>
        <begin position="1527"/>
        <end position="1552"/>
    </location>
</feature>
<keyword evidence="2" id="KW-0472">Membrane</keyword>
<dbReference type="Proteomes" id="UP000245771">
    <property type="component" value="Unassembled WGS sequence"/>
</dbReference>
<feature type="region of interest" description="Disordered" evidence="1">
    <location>
        <begin position="830"/>
        <end position="908"/>
    </location>
</feature>